<dbReference type="CDD" id="cd17352">
    <property type="entry name" value="MFS_MCT_SLC16"/>
    <property type="match status" value="1"/>
</dbReference>
<feature type="transmembrane region" description="Helical" evidence="2">
    <location>
        <begin position="321"/>
        <end position="345"/>
    </location>
</feature>
<feature type="transmembrane region" description="Helical" evidence="2">
    <location>
        <begin position="351"/>
        <end position="370"/>
    </location>
</feature>
<comment type="subcellular location">
    <subcellularLocation>
        <location evidence="1">Membrane</location>
        <topology evidence="1">Multi-pass membrane protein</topology>
    </subcellularLocation>
</comment>
<dbReference type="GeneID" id="111134109"/>
<dbReference type="InterPro" id="IPR050327">
    <property type="entry name" value="Proton-linked_MCT"/>
</dbReference>
<dbReference type="SUPFAM" id="SSF103473">
    <property type="entry name" value="MFS general substrate transporter"/>
    <property type="match status" value="1"/>
</dbReference>
<sequence>MAEKMRDVDSGWAWMVMLGAFGIQFICGVLGYSVGVFHNAFLNEFKEDLTLTSLVGSVYTSLLCLTGPLVSYVINRWSCRVAAIISGVCMLLGFSLSYFAPNLIFLIATFGAISGTGLGFSAITAVIVVGYSFEKYRGLAVGINVAGAGIGMFASGPFVQFLIDEYGIRGALLILGAFGGQTIMFGALMKPNQVEMSYKSSNNEVMAGKKKGHFNCSIFRNKAFCCVLVSAFMWNIPYNILFIHLPRFSVEYGATDMEAASLITMIGLGSTLNRLLAGLVLGPGGIDPMLLNFGFLGLFGLTTVTFPLYSAKYIGQSVYSFITGIYSGGLIVLINPLCCELVGISQLSTAVGLYFTVAGIACISGGPIAGAMVDHGISFEGVFFLSGTFCILGAFASLLASLWQGKPETTPEATSFVDFKESRFLSGSVYLSGSFTVVVDAEPRRRLRKSTESISSKTPNGYSESVESLFLDRNRLPDGTYLNPHLASLMTLDNLTPGSRKKWLTRPERGSKQSLSCASLQVQEVRLLNEDDFND</sequence>
<evidence type="ECO:0000256" key="2">
    <source>
        <dbReference type="SAM" id="Phobius"/>
    </source>
</evidence>
<feature type="transmembrane region" description="Helical" evidence="2">
    <location>
        <begin position="81"/>
        <end position="99"/>
    </location>
</feature>
<organism evidence="4 8">
    <name type="scientific">Crassostrea virginica</name>
    <name type="common">Eastern oyster</name>
    <dbReference type="NCBI Taxonomy" id="6565"/>
    <lineage>
        <taxon>Eukaryota</taxon>
        <taxon>Metazoa</taxon>
        <taxon>Spiralia</taxon>
        <taxon>Lophotrochozoa</taxon>
        <taxon>Mollusca</taxon>
        <taxon>Bivalvia</taxon>
        <taxon>Autobranchia</taxon>
        <taxon>Pteriomorphia</taxon>
        <taxon>Ostreida</taxon>
        <taxon>Ostreoidea</taxon>
        <taxon>Ostreidae</taxon>
        <taxon>Crassostrea</taxon>
    </lineage>
</organism>
<evidence type="ECO:0000313" key="8">
    <source>
        <dbReference type="RefSeq" id="XP_022338630.1"/>
    </source>
</evidence>
<dbReference type="InterPro" id="IPR036259">
    <property type="entry name" value="MFS_trans_sf"/>
</dbReference>
<dbReference type="Pfam" id="PF07690">
    <property type="entry name" value="MFS_1"/>
    <property type="match status" value="1"/>
</dbReference>
<keyword evidence="4" id="KW-1185">Reference proteome</keyword>
<feature type="transmembrane region" description="Helical" evidence="2">
    <location>
        <begin position="105"/>
        <end position="129"/>
    </location>
</feature>
<evidence type="ECO:0000256" key="1">
    <source>
        <dbReference type="ARBA" id="ARBA00004141"/>
    </source>
</evidence>
<keyword evidence="2" id="KW-1133">Transmembrane helix</keyword>
<evidence type="ECO:0000313" key="7">
    <source>
        <dbReference type="RefSeq" id="XP_022338629.1"/>
    </source>
</evidence>
<dbReference type="OrthoDB" id="6094568at2759"/>
<dbReference type="RefSeq" id="XP_022338628.1">
    <property type="nucleotide sequence ID" value="XM_022482920.1"/>
</dbReference>
<dbReference type="Gene3D" id="1.20.1250.20">
    <property type="entry name" value="MFS general substrate transporter like domains"/>
    <property type="match status" value="1"/>
</dbReference>
<dbReference type="Proteomes" id="UP000694844">
    <property type="component" value="Chromosome 5"/>
</dbReference>
<proteinExistence type="predicted"/>
<dbReference type="RefSeq" id="XP_022338630.1">
    <property type="nucleotide sequence ID" value="XM_022482922.1"/>
</dbReference>
<evidence type="ECO:0000313" key="4">
    <source>
        <dbReference type="Proteomes" id="UP000694844"/>
    </source>
</evidence>
<dbReference type="InterPro" id="IPR020846">
    <property type="entry name" value="MFS_dom"/>
</dbReference>
<name>A0A8B8EEV7_CRAVI</name>
<dbReference type="GO" id="GO:0016020">
    <property type="term" value="C:membrane"/>
    <property type="evidence" value="ECO:0007669"/>
    <property type="project" value="UniProtKB-SubCell"/>
</dbReference>
<reference evidence="5 6" key="1">
    <citation type="submission" date="2025-04" db="UniProtKB">
        <authorList>
            <consortium name="RefSeq"/>
        </authorList>
    </citation>
    <scope>IDENTIFICATION</scope>
    <source>
        <tissue evidence="5 6">Whole sample</tissue>
    </source>
</reference>
<feature type="transmembrane region" description="Helical" evidence="2">
    <location>
        <begin position="141"/>
        <end position="163"/>
    </location>
</feature>
<feature type="transmembrane region" description="Helical" evidence="2">
    <location>
        <begin position="54"/>
        <end position="74"/>
    </location>
</feature>
<dbReference type="PROSITE" id="PS50850">
    <property type="entry name" value="MFS"/>
    <property type="match status" value="1"/>
</dbReference>
<dbReference type="RefSeq" id="XP_022338626.1">
    <property type="nucleotide sequence ID" value="XM_022482918.1"/>
</dbReference>
<feature type="transmembrane region" description="Helical" evidence="2">
    <location>
        <begin position="223"/>
        <end position="245"/>
    </location>
</feature>
<dbReference type="RefSeq" id="XP_022338629.1">
    <property type="nucleotide sequence ID" value="XM_022482921.1"/>
</dbReference>
<dbReference type="GO" id="GO:0008028">
    <property type="term" value="F:monocarboxylic acid transmembrane transporter activity"/>
    <property type="evidence" value="ECO:0007669"/>
    <property type="project" value="TreeGrafter"/>
</dbReference>
<dbReference type="PANTHER" id="PTHR11360:SF284">
    <property type="entry name" value="EG:103B4.3 PROTEIN-RELATED"/>
    <property type="match status" value="1"/>
</dbReference>
<feature type="transmembrane region" description="Helical" evidence="2">
    <location>
        <begin position="12"/>
        <end position="34"/>
    </location>
</feature>
<evidence type="ECO:0000313" key="5">
    <source>
        <dbReference type="RefSeq" id="XP_022338626.1"/>
    </source>
</evidence>
<dbReference type="PANTHER" id="PTHR11360">
    <property type="entry name" value="MONOCARBOXYLATE TRANSPORTER"/>
    <property type="match status" value="1"/>
</dbReference>
<dbReference type="InterPro" id="IPR011701">
    <property type="entry name" value="MFS"/>
</dbReference>
<protein>
    <submittedName>
        <fullName evidence="5 6">Monocarboxylate transporter 12-like</fullName>
    </submittedName>
</protein>
<feature type="transmembrane region" description="Helical" evidence="2">
    <location>
        <begin position="382"/>
        <end position="403"/>
    </location>
</feature>
<evidence type="ECO:0000313" key="6">
    <source>
        <dbReference type="RefSeq" id="XP_022338628.1"/>
    </source>
</evidence>
<evidence type="ECO:0000259" key="3">
    <source>
        <dbReference type="PROSITE" id="PS50850"/>
    </source>
</evidence>
<feature type="domain" description="Major facilitator superfamily (MFS) profile" evidence="3">
    <location>
        <begin position="12"/>
        <end position="405"/>
    </location>
</feature>
<dbReference type="KEGG" id="cvn:111134109"/>
<feature type="transmembrane region" description="Helical" evidence="2">
    <location>
        <begin position="169"/>
        <end position="189"/>
    </location>
</feature>
<keyword evidence="2" id="KW-0812">Transmembrane</keyword>
<dbReference type="AlphaFoldDB" id="A0A8B8EEV7"/>
<accession>A0A8B8EEV7</accession>
<keyword evidence="2" id="KW-0472">Membrane</keyword>
<feature type="transmembrane region" description="Helical" evidence="2">
    <location>
        <begin position="289"/>
        <end position="309"/>
    </location>
</feature>
<gene>
    <name evidence="5 6 7 8" type="primary">LOC111134109</name>
</gene>